<dbReference type="Gene3D" id="3.50.4.10">
    <property type="entry name" value="Hepatocyte Growth Factor"/>
    <property type="match status" value="2"/>
</dbReference>
<feature type="region of interest" description="Disordered" evidence="3">
    <location>
        <begin position="165"/>
        <end position="184"/>
    </location>
</feature>
<feature type="region of interest" description="Disordered" evidence="3">
    <location>
        <begin position="69"/>
        <end position="89"/>
    </location>
</feature>
<dbReference type="SUPFAM" id="SSF57414">
    <property type="entry name" value="Hairpin loop containing domain-like"/>
    <property type="match status" value="1"/>
</dbReference>
<evidence type="ECO:0000256" key="5">
    <source>
        <dbReference type="SAM" id="SignalP"/>
    </source>
</evidence>
<dbReference type="AlphaFoldDB" id="A0A812UY89"/>
<evidence type="ECO:0000256" key="4">
    <source>
        <dbReference type="SAM" id="Phobius"/>
    </source>
</evidence>
<keyword evidence="8" id="KW-1185">Reference proteome</keyword>
<sequence>MLFWLSLAVLWQNFWLTSGDKCNCSKSGLKCFFDETCPGIGCGAEGQPKCRFCGSGEFQDCPTHVPKTLRKKEDHPEKQTSKSVVTSKHSSEIIFGGEPAAEASVGQKPKCPCESSKTQRCFYDASCPGLGCGALGHDHCRFCGGNFHACPSEEEMKLAAVQKPKTETSAHGRPAATLAPAAQPKPAQLKVSQALLDSPMSFDVYRCMAAAAVDTHPMEDDDIADLAGAIKYVHTEILTEHLQSPIRTGRKYHVDAITAHRFRIKNPRTILHQADALQGEFGAFVTYDWGQATNPAQLPMIANKGNFVGIAPCTNLHCDVRFPRHMPYSWLSLGNFCPNLSWDKKGSKQDPSPHCLKSTAEKTIIEGGLCKNGFAAQSTTPGSDPTGEQNCVYTYGKAKVVKWDDIVGITQEDCGKHKCQNWLDFRMNCTNSHYKRQFTLDGNIKAVDYCVEFDIHPACEANCEVDQCKKFLASGKEAYLGLPFWRDRCDARANERRIEMVAYSLGVPGALQNHRLVESEVLDRPCPLSKGTSWTCEPIDGHGPYCTRSYNGACDHCFIPGVLNGAAAKPWCPLDILSTPTYADMPKPRCKSRAASDGCCLYAGTCEGTSDPARAALTDDGMALVASRRSTHDMEFFLRRAAAEDKRFSAVSLSGANMKWAAYFAWSMAPVDRTLDEALDELKMFLASETPMITQYATTTTTTAVITVPVGHAGHPKPPSALKCAEQQVSFMPLDMPEAPMTLSTLAACQKRCAEQPGCFHFSFLDGGLAQGSCHLAGFSAFAEVYSPSWISGPPKCWADIEDKSLLIDKGHNTYVPVDFACMSWGSSFSSTVGVPETLPSEDYPKEEDAVLECQKRCREKKSCEHFTVSFPLRTCSFAGPGSVVVNGIAGAISGPPKCGEKAMQSYYWEVLPGYAKRLMKWTLPSGANMCFGGLLLAVGVSLLAFRRQQPPRTVRGVQRALVPEEDMQTWWPAEDVEMSALE</sequence>
<feature type="compositionally biased region" description="Low complexity" evidence="3">
    <location>
        <begin position="174"/>
        <end position="184"/>
    </location>
</feature>
<proteinExistence type="predicted"/>
<evidence type="ECO:0000256" key="2">
    <source>
        <dbReference type="ARBA" id="ARBA00023157"/>
    </source>
</evidence>
<evidence type="ECO:0000256" key="3">
    <source>
        <dbReference type="SAM" id="MobiDB-lite"/>
    </source>
</evidence>
<dbReference type="OrthoDB" id="409407at2759"/>
<evidence type="ECO:0000313" key="7">
    <source>
        <dbReference type="EMBL" id="CAE7587399.1"/>
    </source>
</evidence>
<evidence type="ECO:0000313" key="8">
    <source>
        <dbReference type="Proteomes" id="UP000649617"/>
    </source>
</evidence>
<evidence type="ECO:0000256" key="1">
    <source>
        <dbReference type="ARBA" id="ARBA00022737"/>
    </source>
</evidence>
<organism evidence="7 8">
    <name type="scientific">Symbiodinium pilosum</name>
    <name type="common">Dinoflagellate</name>
    <dbReference type="NCBI Taxonomy" id="2952"/>
    <lineage>
        <taxon>Eukaryota</taxon>
        <taxon>Sar</taxon>
        <taxon>Alveolata</taxon>
        <taxon>Dinophyceae</taxon>
        <taxon>Suessiales</taxon>
        <taxon>Symbiodiniaceae</taxon>
        <taxon>Symbiodinium</taxon>
    </lineage>
</organism>
<dbReference type="GO" id="GO:0006508">
    <property type="term" value="P:proteolysis"/>
    <property type="evidence" value="ECO:0007669"/>
    <property type="project" value="InterPro"/>
</dbReference>
<reference evidence="7" key="1">
    <citation type="submission" date="2021-02" db="EMBL/GenBank/DDBJ databases">
        <authorList>
            <person name="Dougan E. K."/>
            <person name="Rhodes N."/>
            <person name="Thang M."/>
            <person name="Chan C."/>
        </authorList>
    </citation>
    <scope>NUCLEOTIDE SEQUENCE</scope>
</reference>
<feature type="domain" description="Apple" evidence="6">
    <location>
        <begin position="724"/>
        <end position="797"/>
    </location>
</feature>
<comment type="caution">
    <text evidence="7">The sequence shown here is derived from an EMBL/GenBank/DDBJ whole genome shotgun (WGS) entry which is preliminary data.</text>
</comment>
<dbReference type="EMBL" id="CAJNIZ010039114">
    <property type="protein sequence ID" value="CAE7587399.1"/>
    <property type="molecule type" value="Genomic_DNA"/>
</dbReference>
<dbReference type="InterPro" id="IPR000177">
    <property type="entry name" value="Apple"/>
</dbReference>
<dbReference type="SMART" id="SM00223">
    <property type="entry name" value="APPLE"/>
    <property type="match status" value="1"/>
</dbReference>
<keyword evidence="1" id="KW-0677">Repeat</keyword>
<gene>
    <name evidence="7" type="ORF">SPIL2461_LOCUS15665</name>
</gene>
<name>A0A812UY89_SYMPI</name>
<keyword evidence="4" id="KW-0812">Transmembrane</keyword>
<dbReference type="Proteomes" id="UP000649617">
    <property type="component" value="Unassembled WGS sequence"/>
</dbReference>
<evidence type="ECO:0000259" key="6">
    <source>
        <dbReference type="SMART" id="SM00223"/>
    </source>
</evidence>
<keyword evidence="4" id="KW-0472">Membrane</keyword>
<keyword evidence="2" id="KW-1015">Disulfide bond</keyword>
<protein>
    <recommendedName>
        <fullName evidence="6">Apple domain-containing protein</fullName>
    </recommendedName>
</protein>
<keyword evidence="5" id="KW-0732">Signal</keyword>
<dbReference type="GO" id="GO:0005576">
    <property type="term" value="C:extracellular region"/>
    <property type="evidence" value="ECO:0007669"/>
    <property type="project" value="InterPro"/>
</dbReference>
<accession>A0A812UY89</accession>
<feature type="transmembrane region" description="Helical" evidence="4">
    <location>
        <begin position="927"/>
        <end position="946"/>
    </location>
</feature>
<feature type="chain" id="PRO_5032739213" description="Apple domain-containing protein" evidence="5">
    <location>
        <begin position="20"/>
        <end position="983"/>
    </location>
</feature>
<keyword evidence="4" id="KW-1133">Transmembrane helix</keyword>
<feature type="compositionally biased region" description="Basic and acidic residues" evidence="3">
    <location>
        <begin position="71"/>
        <end position="80"/>
    </location>
</feature>
<feature type="signal peptide" evidence="5">
    <location>
        <begin position="1"/>
        <end position="19"/>
    </location>
</feature>